<dbReference type="Proteomes" id="UP000309997">
    <property type="component" value="Unassembled WGS sequence"/>
</dbReference>
<comment type="caution">
    <text evidence="1">The sequence shown here is derived from an EMBL/GenBank/DDBJ whole genome shotgun (WGS) entry which is preliminary data.</text>
</comment>
<sequence length="463" mass="51989">MTLVRERRHQQPLRLSLPPPIPAADFRQQIHSPSLSLTISPDSPNIEKLSDLEKLAVLGRGNSGTVYKVRHKRSSSIFALKTLRFDRNSTTIRQQAGREAEILRRVDSPYVVQCHAVFDSEDDLYFAMEHMERGSLHDVLLVHRILPEDVISGVARCILNGLQYLHEKQIVHGDIKPSNLLINAEGVVKIADFGVSRVVVGKHDSYETYMGTCAYMSPERIDPERWDGNGDHGFAGDVWSLGVVVLECLAGHYPLIGCGEKPDWAALVCAICFGERLQMPKSASSRIQSFVRRCLEKDWKKRGTVGELLDHPFVTQISFESRHGNLLVWIQAVKEFRFDNKMENLRANGSDDVNQEEMRACHEDDAGFAQELCSKYGVSDLFDIDRYINDKGFSEGFFFHKINNKAETSTRLAIFCQAVYGPVTAEKAKKSLAGQQDCHGIGSFRLGIDQLIIVSLFSNPVAI</sequence>
<proteinExistence type="predicted"/>
<accession>A0ACC4D0D4</accession>
<evidence type="ECO:0000313" key="2">
    <source>
        <dbReference type="Proteomes" id="UP000309997"/>
    </source>
</evidence>
<reference evidence="1 2" key="1">
    <citation type="journal article" date="2024" name="Plant Biotechnol. J.">
        <title>Genome and CRISPR/Cas9 system of a widespread forest tree (Populus alba) in the world.</title>
        <authorList>
            <person name="Liu Y.J."/>
            <person name="Jiang P.F."/>
            <person name="Han X.M."/>
            <person name="Li X.Y."/>
            <person name="Wang H.M."/>
            <person name="Wang Y.J."/>
            <person name="Wang X.X."/>
            <person name="Zeng Q.Y."/>
        </authorList>
    </citation>
    <scope>NUCLEOTIDE SEQUENCE [LARGE SCALE GENOMIC DNA]</scope>
    <source>
        <strain evidence="2">cv. PAL-ZL1</strain>
    </source>
</reference>
<name>A0ACC4D0D4_POPAL</name>
<protein>
    <submittedName>
        <fullName evidence="1">Uncharacterized protein</fullName>
    </submittedName>
</protein>
<dbReference type="EMBL" id="RCHU02000001">
    <property type="protein sequence ID" value="KAL3610236.1"/>
    <property type="molecule type" value="Genomic_DNA"/>
</dbReference>
<organism evidence="1 2">
    <name type="scientific">Populus alba</name>
    <name type="common">White poplar</name>
    <dbReference type="NCBI Taxonomy" id="43335"/>
    <lineage>
        <taxon>Eukaryota</taxon>
        <taxon>Viridiplantae</taxon>
        <taxon>Streptophyta</taxon>
        <taxon>Embryophyta</taxon>
        <taxon>Tracheophyta</taxon>
        <taxon>Spermatophyta</taxon>
        <taxon>Magnoliopsida</taxon>
        <taxon>eudicotyledons</taxon>
        <taxon>Gunneridae</taxon>
        <taxon>Pentapetalae</taxon>
        <taxon>rosids</taxon>
        <taxon>fabids</taxon>
        <taxon>Malpighiales</taxon>
        <taxon>Salicaceae</taxon>
        <taxon>Saliceae</taxon>
        <taxon>Populus</taxon>
    </lineage>
</organism>
<gene>
    <name evidence="1" type="ORF">D5086_001256</name>
</gene>
<evidence type="ECO:0000313" key="1">
    <source>
        <dbReference type="EMBL" id="KAL3610236.1"/>
    </source>
</evidence>
<keyword evidence="2" id="KW-1185">Reference proteome</keyword>